<proteinExistence type="inferred from homology"/>
<evidence type="ECO:0000256" key="1">
    <source>
        <dbReference type="ARBA" id="ARBA00007485"/>
    </source>
</evidence>
<gene>
    <name evidence="14" type="ORF">HYPSUDRAFT_201783</name>
</gene>
<evidence type="ECO:0000256" key="3">
    <source>
        <dbReference type="ARBA" id="ARBA00022553"/>
    </source>
</evidence>
<keyword evidence="9" id="KW-0511">Multifunctional enzyme</keyword>
<evidence type="ECO:0000313" key="15">
    <source>
        <dbReference type="Proteomes" id="UP000054270"/>
    </source>
</evidence>
<keyword evidence="4" id="KW-0808">Transferase</keyword>
<keyword evidence="6" id="KW-0460">Magnesium</keyword>
<dbReference type="SUPFAM" id="SSF53901">
    <property type="entry name" value="Thiolase-like"/>
    <property type="match status" value="1"/>
</dbReference>
<dbReference type="AlphaFoldDB" id="A0A0D2MH65"/>
<dbReference type="GO" id="GO:0004316">
    <property type="term" value="F:3-oxoacyl-[acyl-carrier-protein] reductase (NADPH) activity"/>
    <property type="evidence" value="ECO:0007669"/>
    <property type="project" value="UniProtKB-EC"/>
</dbReference>
<evidence type="ECO:0000259" key="13">
    <source>
        <dbReference type="Pfam" id="PF01648"/>
    </source>
</evidence>
<evidence type="ECO:0000256" key="8">
    <source>
        <dbReference type="ARBA" id="ARBA00023002"/>
    </source>
</evidence>
<dbReference type="Pfam" id="PF01648">
    <property type="entry name" value="ACPS"/>
    <property type="match status" value="1"/>
</dbReference>
<keyword evidence="7" id="KW-0521">NADP</keyword>
<evidence type="ECO:0000256" key="7">
    <source>
        <dbReference type="ARBA" id="ARBA00022857"/>
    </source>
</evidence>
<organism evidence="14 15">
    <name type="scientific">Hypholoma sublateritium (strain FD-334 SS-4)</name>
    <dbReference type="NCBI Taxonomy" id="945553"/>
    <lineage>
        <taxon>Eukaryota</taxon>
        <taxon>Fungi</taxon>
        <taxon>Dikarya</taxon>
        <taxon>Basidiomycota</taxon>
        <taxon>Agaricomycotina</taxon>
        <taxon>Agaricomycetes</taxon>
        <taxon>Agaricomycetidae</taxon>
        <taxon>Agaricales</taxon>
        <taxon>Agaricineae</taxon>
        <taxon>Strophariaceae</taxon>
        <taxon>Hypholoma</taxon>
    </lineage>
</organism>
<dbReference type="Gene3D" id="3.90.470.20">
    <property type="entry name" value="4'-phosphopantetheinyl transferase domain"/>
    <property type="match status" value="1"/>
</dbReference>
<keyword evidence="3" id="KW-0597">Phosphoprotein</keyword>
<comment type="catalytic activity">
    <reaction evidence="12">
        <text>a fatty acyl-[ACP] + malonyl-[ACP] + H(+) = a 3-oxoacyl-[ACP] + holo-[ACP] + CO2</text>
        <dbReference type="Rhea" id="RHEA:22836"/>
        <dbReference type="Rhea" id="RHEA-COMP:9623"/>
        <dbReference type="Rhea" id="RHEA-COMP:9685"/>
        <dbReference type="Rhea" id="RHEA-COMP:9916"/>
        <dbReference type="Rhea" id="RHEA-COMP:14125"/>
        <dbReference type="ChEBI" id="CHEBI:15378"/>
        <dbReference type="ChEBI" id="CHEBI:16526"/>
        <dbReference type="ChEBI" id="CHEBI:64479"/>
        <dbReference type="ChEBI" id="CHEBI:78449"/>
        <dbReference type="ChEBI" id="CHEBI:78776"/>
        <dbReference type="ChEBI" id="CHEBI:138651"/>
        <dbReference type="EC" id="2.3.1.41"/>
    </reaction>
</comment>
<comment type="catalytic activity">
    <reaction evidence="11">
        <text>a (3R)-hydroxyacyl-[ACP] + NADP(+) = a 3-oxoacyl-[ACP] + NADPH + H(+)</text>
        <dbReference type="Rhea" id="RHEA:17397"/>
        <dbReference type="Rhea" id="RHEA-COMP:9916"/>
        <dbReference type="Rhea" id="RHEA-COMP:9945"/>
        <dbReference type="ChEBI" id="CHEBI:15378"/>
        <dbReference type="ChEBI" id="CHEBI:57783"/>
        <dbReference type="ChEBI" id="CHEBI:58349"/>
        <dbReference type="ChEBI" id="CHEBI:78776"/>
        <dbReference type="ChEBI" id="CHEBI:78827"/>
        <dbReference type="EC" id="1.1.1.100"/>
    </reaction>
</comment>
<dbReference type="SUPFAM" id="SSF56214">
    <property type="entry name" value="4'-phosphopantetheinyl transferase"/>
    <property type="match status" value="1"/>
</dbReference>
<dbReference type="InterPro" id="IPR004568">
    <property type="entry name" value="Ppantetheine-prot_Trfase_dom"/>
</dbReference>
<evidence type="ECO:0000256" key="11">
    <source>
        <dbReference type="ARBA" id="ARBA00048508"/>
    </source>
</evidence>
<sequence>MTALELGAPIRGILAFTSTSTDKAGRSVPAPGRGALTVVCEVKSKHSLPILDVAYRSRQLSFRRTQISQWLLHEQNELQEEFAARKQAGETVDSEYVSSRIVNLEKVAIRQEKDALAMYADDIGILSIHGTSTGANEENETHIRNDISFITISRTPGNAHGQVAGLLQTVITGIIPGNRNSNNIDSHFQDRQYLMFPSKTIHTDGIRAGVMSSFGFGQVGGTALVVHPRYLFCALEPTYYEEYKKRNRVRGLQSYKAMSEMMIRNLLVKIKEHPRYQGDMEGKVLLNSMARASFDPKTGEYSFQVSEIFDANAFSETSSLGVGVDQELISSVPFHNPTFLARNFTDAEISYCRSQPSPPSSFAARWVGKEAVFKSLGVQSKGAAAAMKDIEILDDASGGPTVRLHGEAKTKASERGVPKVLISLSHSETVAIAFARAS</sequence>
<evidence type="ECO:0000313" key="14">
    <source>
        <dbReference type="EMBL" id="KJA22978.1"/>
    </source>
</evidence>
<dbReference type="InterPro" id="IPR016039">
    <property type="entry name" value="Thiolase-like"/>
</dbReference>
<name>A0A0D2MH65_HYPSF</name>
<dbReference type="Gene3D" id="3.40.47.10">
    <property type="match status" value="1"/>
</dbReference>
<dbReference type="GO" id="GO:0006633">
    <property type="term" value="P:fatty acid biosynthetic process"/>
    <property type="evidence" value="ECO:0007669"/>
    <property type="project" value="InterPro"/>
</dbReference>
<dbReference type="FunFam" id="3.90.470.20:FF:000005">
    <property type="entry name" value="Fatty acid synthase alpha subunit FasA"/>
    <property type="match status" value="1"/>
</dbReference>
<evidence type="ECO:0000256" key="6">
    <source>
        <dbReference type="ARBA" id="ARBA00022842"/>
    </source>
</evidence>
<evidence type="ECO:0000256" key="9">
    <source>
        <dbReference type="ARBA" id="ARBA00023268"/>
    </source>
</evidence>
<dbReference type="InterPro" id="IPR008278">
    <property type="entry name" value="4-PPantetheinyl_Trfase_dom"/>
</dbReference>
<dbReference type="OMA" id="FCALEPT"/>
<keyword evidence="8" id="KW-0560">Oxidoreductase</keyword>
<accession>A0A0D2MH65</accession>
<dbReference type="GO" id="GO:0008897">
    <property type="term" value="F:holo-[acyl-carrier-protein] synthase activity"/>
    <property type="evidence" value="ECO:0007669"/>
    <property type="project" value="InterPro"/>
</dbReference>
<dbReference type="GO" id="GO:0000287">
    <property type="term" value="F:magnesium ion binding"/>
    <property type="evidence" value="ECO:0007669"/>
    <property type="project" value="InterPro"/>
</dbReference>
<keyword evidence="2" id="KW-0596">Phosphopantetheine</keyword>
<feature type="domain" description="4'-phosphopantetheinyl transferase" evidence="13">
    <location>
        <begin position="321"/>
        <end position="416"/>
    </location>
</feature>
<dbReference type="InterPro" id="IPR037143">
    <property type="entry name" value="4-PPantetheinyl_Trfase_dom_sf"/>
</dbReference>
<dbReference type="OrthoDB" id="4251012at2759"/>
<reference evidence="15" key="1">
    <citation type="submission" date="2014-04" db="EMBL/GenBank/DDBJ databases">
        <title>Evolutionary Origins and Diversification of the Mycorrhizal Mutualists.</title>
        <authorList>
            <consortium name="DOE Joint Genome Institute"/>
            <consortium name="Mycorrhizal Genomics Consortium"/>
            <person name="Kohler A."/>
            <person name="Kuo A."/>
            <person name="Nagy L.G."/>
            <person name="Floudas D."/>
            <person name="Copeland A."/>
            <person name="Barry K.W."/>
            <person name="Cichocki N."/>
            <person name="Veneault-Fourrey C."/>
            <person name="LaButti K."/>
            <person name="Lindquist E.A."/>
            <person name="Lipzen A."/>
            <person name="Lundell T."/>
            <person name="Morin E."/>
            <person name="Murat C."/>
            <person name="Riley R."/>
            <person name="Ohm R."/>
            <person name="Sun H."/>
            <person name="Tunlid A."/>
            <person name="Henrissat B."/>
            <person name="Grigoriev I.V."/>
            <person name="Hibbett D.S."/>
            <person name="Martin F."/>
        </authorList>
    </citation>
    <scope>NUCLEOTIDE SEQUENCE [LARGE SCALE GENOMIC DNA]</scope>
    <source>
        <strain evidence="15">FD-334 SS-4</strain>
    </source>
</reference>
<dbReference type="STRING" id="945553.A0A0D2MH65"/>
<evidence type="ECO:0000256" key="10">
    <source>
        <dbReference type="ARBA" id="ARBA00048237"/>
    </source>
</evidence>
<comment type="similarity">
    <text evidence="1">Belongs to the thiolase-like superfamily. Fungal fatty acid synthetase subunit alpha family.</text>
</comment>
<keyword evidence="15" id="KW-1185">Reference proteome</keyword>
<protein>
    <recommendedName>
        <fullName evidence="13">4'-phosphopantetheinyl transferase domain-containing protein</fullName>
    </recommendedName>
</protein>
<keyword evidence="5" id="KW-0479">Metal-binding</keyword>
<evidence type="ECO:0000256" key="2">
    <source>
        <dbReference type="ARBA" id="ARBA00022450"/>
    </source>
</evidence>
<comment type="catalytic activity">
    <reaction evidence="10">
        <text>acetyl-CoA + n malonyl-CoA + 2n NADPH + 4n H(+) = a long-chain-acyl-CoA + n CoA + n CO2 + 2n NADP(+).</text>
        <dbReference type="EC" id="2.3.1.86"/>
    </reaction>
</comment>
<dbReference type="EMBL" id="KN817546">
    <property type="protein sequence ID" value="KJA22978.1"/>
    <property type="molecule type" value="Genomic_DNA"/>
</dbReference>
<evidence type="ECO:0000256" key="5">
    <source>
        <dbReference type="ARBA" id="ARBA00022723"/>
    </source>
</evidence>
<evidence type="ECO:0000256" key="4">
    <source>
        <dbReference type="ARBA" id="ARBA00022679"/>
    </source>
</evidence>
<evidence type="ECO:0000256" key="12">
    <source>
        <dbReference type="ARBA" id="ARBA00049541"/>
    </source>
</evidence>
<dbReference type="Proteomes" id="UP000054270">
    <property type="component" value="Unassembled WGS sequence"/>
</dbReference>
<dbReference type="GO" id="GO:0004321">
    <property type="term" value="F:fatty-acyl-CoA synthase activity"/>
    <property type="evidence" value="ECO:0007669"/>
    <property type="project" value="UniProtKB-EC"/>
</dbReference>
<dbReference type="NCBIfam" id="TIGR00556">
    <property type="entry name" value="pantethn_trn"/>
    <property type="match status" value="1"/>
</dbReference>
<dbReference type="GO" id="GO:0004315">
    <property type="term" value="F:3-oxoacyl-[acyl-carrier-protein] synthase activity"/>
    <property type="evidence" value="ECO:0007669"/>
    <property type="project" value="UniProtKB-EC"/>
</dbReference>